<evidence type="ECO:0000256" key="2">
    <source>
        <dbReference type="ARBA" id="ARBA00022576"/>
    </source>
</evidence>
<protein>
    <submittedName>
        <fullName evidence="6">2-aminoadipate transaminase</fullName>
        <ecNumber evidence="6">2.6.1.-</ecNumber>
    </submittedName>
</protein>
<dbReference type="PANTHER" id="PTHR42790">
    <property type="entry name" value="AMINOTRANSFERASE"/>
    <property type="match status" value="1"/>
</dbReference>
<dbReference type="InterPro" id="IPR050859">
    <property type="entry name" value="Class-I_PLP-dep_aminotransf"/>
</dbReference>
<dbReference type="Gene3D" id="3.40.640.10">
    <property type="entry name" value="Type I PLP-dependent aspartate aminotransferase-like (Major domain)"/>
    <property type="match status" value="1"/>
</dbReference>
<organism evidence="6 7">
    <name type="scientific">Comamonas odontotermitis</name>
    <dbReference type="NCBI Taxonomy" id="379895"/>
    <lineage>
        <taxon>Bacteria</taxon>
        <taxon>Pseudomonadati</taxon>
        <taxon>Pseudomonadota</taxon>
        <taxon>Betaproteobacteria</taxon>
        <taxon>Burkholderiales</taxon>
        <taxon>Comamonadaceae</taxon>
        <taxon>Comamonas</taxon>
    </lineage>
</organism>
<sequence>MNNWTLAKRASTMNPSVIREILKVTEKPGIISLAGGLPSPKTFPIEAFKSAANKVLLQDGASSLQYAASEGYAPLREFIAQQLPWDVSPDQVLITTGSQQGLDLVGKIMLDEGSRLLVETPTYLGALQAFSPQQPEVVGVDSDEHGMIPADLERKVGTGAQKARLIYLLPNFQNPTGRTMDDVRRQAVVERLAQLGVPFLEDNPYGDLWYDEEPAAPLTARNPEGGLYLGSFSKVLAPGLRLGYIVAPKAIYPKLLQAKQAADLHTPSFNQRMVAEVIKDGFLDRHVPTIRAMYKKQRNAMLAALEQHFAGLDVQWTRPIGGMFLWIRMPQGIDTVKMLPAAVERNVAYVPGSAFYAANPDHRTMRLSYVTASEEQIHIAIKALADTVRATLAQQ</sequence>
<evidence type="ECO:0000313" key="7">
    <source>
        <dbReference type="Proteomes" id="UP000562492"/>
    </source>
</evidence>
<keyword evidence="2 6" id="KW-0032">Aminotransferase</keyword>
<evidence type="ECO:0000313" key="6">
    <source>
        <dbReference type="EMBL" id="MBB6576840.1"/>
    </source>
</evidence>
<dbReference type="GO" id="GO:0008483">
    <property type="term" value="F:transaminase activity"/>
    <property type="evidence" value="ECO:0007669"/>
    <property type="project" value="UniProtKB-KW"/>
</dbReference>
<dbReference type="RefSeq" id="WP_184705686.1">
    <property type="nucleotide sequence ID" value="NZ_JACHKZ010000003.1"/>
</dbReference>
<dbReference type="CDD" id="cd00609">
    <property type="entry name" value="AAT_like"/>
    <property type="match status" value="1"/>
</dbReference>
<evidence type="ECO:0000256" key="4">
    <source>
        <dbReference type="ARBA" id="ARBA00022898"/>
    </source>
</evidence>
<dbReference type="Gene3D" id="3.90.1150.10">
    <property type="entry name" value="Aspartate Aminotransferase, domain 1"/>
    <property type="match status" value="1"/>
</dbReference>
<dbReference type="InterPro" id="IPR004839">
    <property type="entry name" value="Aminotransferase_I/II_large"/>
</dbReference>
<dbReference type="InterPro" id="IPR015422">
    <property type="entry name" value="PyrdxlP-dep_Trfase_small"/>
</dbReference>
<dbReference type="Proteomes" id="UP000562492">
    <property type="component" value="Unassembled WGS sequence"/>
</dbReference>
<dbReference type="Pfam" id="PF00155">
    <property type="entry name" value="Aminotran_1_2"/>
    <property type="match status" value="1"/>
</dbReference>
<keyword evidence="7" id="KW-1185">Reference proteome</keyword>
<accession>A0ABR6RCH1</accession>
<reference evidence="6 7" key="1">
    <citation type="submission" date="2020-08" db="EMBL/GenBank/DDBJ databases">
        <title>Functional genomics of gut bacteria from endangered species of beetles.</title>
        <authorList>
            <person name="Carlos-Shanley C."/>
        </authorList>
    </citation>
    <scope>NUCLEOTIDE SEQUENCE [LARGE SCALE GENOMIC DNA]</scope>
    <source>
        <strain evidence="6 7">S00124</strain>
    </source>
</reference>
<evidence type="ECO:0000256" key="1">
    <source>
        <dbReference type="ARBA" id="ARBA00001933"/>
    </source>
</evidence>
<dbReference type="SUPFAM" id="SSF53383">
    <property type="entry name" value="PLP-dependent transferases"/>
    <property type="match status" value="1"/>
</dbReference>
<dbReference type="EMBL" id="JACHKZ010000003">
    <property type="protein sequence ID" value="MBB6576840.1"/>
    <property type="molecule type" value="Genomic_DNA"/>
</dbReference>
<dbReference type="InterPro" id="IPR015424">
    <property type="entry name" value="PyrdxlP-dep_Trfase"/>
</dbReference>
<feature type="domain" description="Aminotransferase class I/classII large" evidence="5">
    <location>
        <begin position="42"/>
        <end position="384"/>
    </location>
</feature>
<keyword evidence="4" id="KW-0663">Pyridoxal phosphate</keyword>
<dbReference type="PANTHER" id="PTHR42790:SF19">
    <property type="entry name" value="KYNURENINE_ALPHA-AMINOADIPATE AMINOTRANSFERASE, MITOCHONDRIAL"/>
    <property type="match status" value="1"/>
</dbReference>
<gene>
    <name evidence="6" type="ORF">HNP33_000888</name>
</gene>
<name>A0ABR6RCH1_9BURK</name>
<proteinExistence type="predicted"/>
<comment type="cofactor">
    <cofactor evidence="1">
        <name>pyridoxal 5'-phosphate</name>
        <dbReference type="ChEBI" id="CHEBI:597326"/>
    </cofactor>
</comment>
<dbReference type="InterPro" id="IPR015421">
    <property type="entry name" value="PyrdxlP-dep_Trfase_major"/>
</dbReference>
<comment type="caution">
    <text evidence="6">The sequence shown here is derived from an EMBL/GenBank/DDBJ whole genome shotgun (WGS) entry which is preliminary data.</text>
</comment>
<dbReference type="EC" id="2.6.1.-" evidence="6"/>
<evidence type="ECO:0000259" key="5">
    <source>
        <dbReference type="Pfam" id="PF00155"/>
    </source>
</evidence>
<evidence type="ECO:0000256" key="3">
    <source>
        <dbReference type="ARBA" id="ARBA00022679"/>
    </source>
</evidence>
<keyword evidence="3 6" id="KW-0808">Transferase</keyword>